<proteinExistence type="predicted"/>
<sequence>MQYRDQMLLAKNFPPTFGAYRSSTDRRRADCRRRPPLRSSEANRASRREAVSKRVGISFPIAGSLLLQTERNATVKRATVLKIRNAREGGTALPCRSELFSSTPAVPYHALSGIPAAAYPTGYLQGEGKPQALYDSFNTHGASLARYLVTDRIPMIFRARKRS</sequence>
<name>A0ABM3G9S0_NEOLC</name>
<protein>
    <submittedName>
        <fullName evidence="3">Uncharacterized protein LOC124294674</fullName>
    </submittedName>
</protein>
<evidence type="ECO:0000313" key="3">
    <source>
        <dbReference type="RefSeq" id="XP_046597018.1"/>
    </source>
</evidence>
<dbReference type="RefSeq" id="XP_046597018.1">
    <property type="nucleotide sequence ID" value="XM_046741062.1"/>
</dbReference>
<evidence type="ECO:0000313" key="2">
    <source>
        <dbReference type="Proteomes" id="UP000829291"/>
    </source>
</evidence>
<reference evidence="3" key="1">
    <citation type="submission" date="2025-08" db="UniProtKB">
        <authorList>
            <consortium name="RefSeq"/>
        </authorList>
    </citation>
    <scope>IDENTIFICATION</scope>
    <source>
        <tissue evidence="3">Thorax and Abdomen</tissue>
    </source>
</reference>
<dbReference type="Proteomes" id="UP000829291">
    <property type="component" value="Chromosome 5"/>
</dbReference>
<organism evidence="2 3">
    <name type="scientific">Neodiprion lecontei</name>
    <name type="common">Redheaded pine sawfly</name>
    <dbReference type="NCBI Taxonomy" id="441921"/>
    <lineage>
        <taxon>Eukaryota</taxon>
        <taxon>Metazoa</taxon>
        <taxon>Ecdysozoa</taxon>
        <taxon>Arthropoda</taxon>
        <taxon>Hexapoda</taxon>
        <taxon>Insecta</taxon>
        <taxon>Pterygota</taxon>
        <taxon>Neoptera</taxon>
        <taxon>Endopterygota</taxon>
        <taxon>Hymenoptera</taxon>
        <taxon>Tenthredinoidea</taxon>
        <taxon>Diprionidae</taxon>
        <taxon>Diprioninae</taxon>
        <taxon>Neodiprion</taxon>
    </lineage>
</organism>
<gene>
    <name evidence="3" type="primary">LOC124294674</name>
</gene>
<dbReference type="GeneID" id="124294674"/>
<feature type="region of interest" description="Disordered" evidence="1">
    <location>
        <begin position="19"/>
        <end position="49"/>
    </location>
</feature>
<accession>A0ABM3G9S0</accession>
<keyword evidence="2" id="KW-1185">Reference proteome</keyword>
<evidence type="ECO:0000256" key="1">
    <source>
        <dbReference type="SAM" id="MobiDB-lite"/>
    </source>
</evidence>